<sequence length="45" mass="5523">MKENFLHFLWKQQLFDFNKLTTVQGETVKVLKPGGIEYQYRPRFF</sequence>
<dbReference type="Proteomes" id="UP001497527">
    <property type="component" value="Unassembled WGS sequence"/>
</dbReference>
<dbReference type="InterPro" id="IPR021272">
    <property type="entry name" value="DUF2851"/>
</dbReference>
<evidence type="ECO:0000313" key="2">
    <source>
        <dbReference type="Proteomes" id="UP001497527"/>
    </source>
</evidence>
<evidence type="ECO:0000313" key="1">
    <source>
        <dbReference type="EMBL" id="CAL2103733.1"/>
    </source>
</evidence>
<name>A0ABM9PDW3_9FLAO</name>
<dbReference type="EMBL" id="CAXJIO010000013">
    <property type="protein sequence ID" value="CAL2103733.1"/>
    <property type="molecule type" value="Genomic_DNA"/>
</dbReference>
<keyword evidence="2" id="KW-1185">Reference proteome</keyword>
<dbReference type="RefSeq" id="WP_348717931.1">
    <property type="nucleotide sequence ID" value="NZ_CAXJIO010000013.1"/>
</dbReference>
<accession>A0ABM9PDW3</accession>
<gene>
    <name evidence="1" type="ORF">T190423A01A_40326</name>
</gene>
<comment type="caution">
    <text evidence="1">The sequence shown here is derived from an EMBL/GenBank/DDBJ whole genome shotgun (WGS) entry which is preliminary data.</text>
</comment>
<organism evidence="1 2">
    <name type="scientific">Tenacibaculum polynesiense</name>
    <dbReference type="NCBI Taxonomy" id="3137857"/>
    <lineage>
        <taxon>Bacteria</taxon>
        <taxon>Pseudomonadati</taxon>
        <taxon>Bacteroidota</taxon>
        <taxon>Flavobacteriia</taxon>
        <taxon>Flavobacteriales</taxon>
        <taxon>Flavobacteriaceae</taxon>
        <taxon>Tenacibaculum</taxon>
    </lineage>
</organism>
<dbReference type="Pfam" id="PF11013">
    <property type="entry name" value="DUF2851"/>
    <property type="match status" value="1"/>
</dbReference>
<reference evidence="1 2" key="1">
    <citation type="submission" date="2024-05" db="EMBL/GenBank/DDBJ databases">
        <authorList>
            <person name="Duchaud E."/>
        </authorList>
    </citation>
    <scope>NUCLEOTIDE SEQUENCE [LARGE SCALE GENOMIC DNA]</scope>
    <source>
        <strain evidence="1">Ena-SAMPLE-TAB-13-05-2024-13:56:06:370-140308</strain>
    </source>
</reference>
<proteinExistence type="predicted"/>
<protein>
    <submittedName>
        <fullName evidence="1">Uncharacterized protein</fullName>
    </submittedName>
</protein>